<dbReference type="EMBL" id="OV725081">
    <property type="protein sequence ID" value="CAH1403368.1"/>
    <property type="molecule type" value="Genomic_DNA"/>
</dbReference>
<reference evidence="9" key="1">
    <citation type="submission" date="2022-01" db="EMBL/GenBank/DDBJ databases">
        <authorList>
            <person name="King R."/>
        </authorList>
    </citation>
    <scope>NUCLEOTIDE SEQUENCE</scope>
</reference>
<keyword evidence="2" id="KW-0808">Transferase</keyword>
<dbReference type="PANTHER" id="PTHR24045">
    <property type="match status" value="1"/>
</dbReference>
<organism evidence="9 10">
    <name type="scientific">Nezara viridula</name>
    <name type="common">Southern green stink bug</name>
    <name type="synonym">Cimex viridulus</name>
    <dbReference type="NCBI Taxonomy" id="85310"/>
    <lineage>
        <taxon>Eukaryota</taxon>
        <taxon>Metazoa</taxon>
        <taxon>Ecdysozoa</taxon>
        <taxon>Arthropoda</taxon>
        <taxon>Hexapoda</taxon>
        <taxon>Insecta</taxon>
        <taxon>Pterygota</taxon>
        <taxon>Neoptera</taxon>
        <taxon>Paraneoptera</taxon>
        <taxon>Hemiptera</taxon>
        <taxon>Heteroptera</taxon>
        <taxon>Panheteroptera</taxon>
        <taxon>Pentatomomorpha</taxon>
        <taxon>Pentatomoidea</taxon>
        <taxon>Pentatomidae</taxon>
        <taxon>Pentatominae</taxon>
        <taxon>Nezara</taxon>
    </lineage>
</organism>
<keyword evidence="3" id="KW-0677">Repeat</keyword>
<keyword evidence="10" id="KW-1185">Reference proteome</keyword>
<dbReference type="PANTHER" id="PTHR24045:SF0">
    <property type="entry name" value="N-ACETYLGLUCOSAMINE-1-PHOSPHOTRANSFERASE SUBUNITS ALPHA_BETA"/>
    <property type="match status" value="1"/>
</dbReference>
<evidence type="ECO:0000256" key="3">
    <source>
        <dbReference type="ARBA" id="ARBA00022737"/>
    </source>
</evidence>
<dbReference type="InterPro" id="IPR000800">
    <property type="entry name" value="Notch_dom"/>
</dbReference>
<evidence type="ECO:0000256" key="1">
    <source>
        <dbReference type="ARBA" id="ARBA00007583"/>
    </source>
</evidence>
<comment type="similarity">
    <text evidence="1">Belongs to the stealth family.</text>
</comment>
<dbReference type="InterPro" id="IPR047141">
    <property type="entry name" value="Stealth"/>
</dbReference>
<feature type="domain" description="LNR" evidence="8">
    <location>
        <begin position="387"/>
        <end position="421"/>
    </location>
</feature>
<dbReference type="Gene3D" id="1.10.238.10">
    <property type="entry name" value="EF-hand"/>
    <property type="match status" value="1"/>
</dbReference>
<dbReference type="Pfam" id="PF00066">
    <property type="entry name" value="Notch"/>
    <property type="match status" value="1"/>
</dbReference>
<name>A0A9P0HJX8_NEZVI</name>
<keyword evidence="7" id="KW-1133">Transmembrane helix</keyword>
<dbReference type="GO" id="GO:0046835">
    <property type="term" value="P:carbohydrate phosphorylation"/>
    <property type="evidence" value="ECO:0007669"/>
    <property type="project" value="TreeGrafter"/>
</dbReference>
<dbReference type="InterPro" id="IPR031356">
    <property type="entry name" value="Stealth_CR4"/>
</dbReference>
<dbReference type="InterPro" id="IPR031358">
    <property type="entry name" value="Stealth_CR1"/>
</dbReference>
<dbReference type="InterPro" id="IPR021520">
    <property type="entry name" value="Stealth_CR2"/>
</dbReference>
<dbReference type="Pfam" id="PF17103">
    <property type="entry name" value="Stealth_CR4"/>
    <property type="match status" value="1"/>
</dbReference>
<feature type="transmembrane region" description="Helical" evidence="7">
    <location>
        <begin position="21"/>
        <end position="41"/>
    </location>
</feature>
<dbReference type="Proteomes" id="UP001152798">
    <property type="component" value="Chromosome 5"/>
</dbReference>
<feature type="transmembrane region" description="Helical" evidence="7">
    <location>
        <begin position="789"/>
        <end position="808"/>
    </location>
</feature>
<dbReference type="Pfam" id="PF17102">
    <property type="entry name" value="Stealth_CR3"/>
    <property type="match status" value="1"/>
</dbReference>
<evidence type="ECO:0000256" key="2">
    <source>
        <dbReference type="ARBA" id="ARBA00022679"/>
    </source>
</evidence>
<sequence length="830" mass="96745">MKRKKVIQRQVYDILTYRIKNLKFILFLFSIGLFLCVIKLLPFNFDSTEPDNILPSKFRYSLNDPIDVVITWVNGSDPKFQSQIRHYESKARQIAAEYCPYEICLPSHITASRMVPIKKSLKDSSPTTIISVDNKTWTVISWENPDFAKQMTSTDFVLDGQFMRMSQGFWITDHNALNIYKTEDSLLIKLLGEKIELSDKKIRKWLGTNIKKTWIYRNIAVVEFFTSKESRNILHDRPWRIMKINQKMRLNITRALLLLEMPSRVQIEDMGPSRFDDKEELRYCLRSISKHVPWVRNVYLVTNGEIPYWLNLDNQKLKLITHEEIFLNQNDLPTFSSPAIEVNIHRIPGLSEKFLYFNDDILIGKDVWPEDFISPAYGQKVYLSWPVPDCSPNCPWSWVQDGSCDTPCNISACSFDGGDCISENASFKSDVEYGDYEDIKSPLKEQFPEENYGFSKDLASSKSLAGRTDNKFTENGDHNLNNNSSKKGKLPYNAQWSLSGDLDETLRKDIDTYARSLLYVNDLMNRHYKYQMRKVPAHMPHLIDKVILNLLHSKFQKQFEETSSHRFRSANDMQFAFSYFQFILSEREMLSDYEIFDKFDTDNSGTWSDREIRTIMAQLYRLPLTKDSVSHFEGMLSKCMEGLPTAPQPPFERYIDSNLPVIEKKSFVRCNKVMKIMRDRFGSRPKYNHLVLKSSDVDLATSFQMVVSNVTIFLTSLDQIRANPKKFICLNDNMDHGSSENDLAKSVLIDFYHSLFPIPSSFELPPEVRNRFSTYQELVAWQNRRATSLYIFSATLILCLLILSIVCFKQELLVIKKILFRNESRKKSQT</sequence>
<keyword evidence="4" id="KW-1015">Disulfide bond</keyword>
<dbReference type="SMART" id="SM00004">
    <property type="entry name" value="NL"/>
    <property type="match status" value="1"/>
</dbReference>
<feature type="region of interest" description="Disordered" evidence="6">
    <location>
        <begin position="467"/>
        <end position="488"/>
    </location>
</feature>
<dbReference type="Gene3D" id="3.30.300.320">
    <property type="match status" value="1"/>
</dbReference>
<dbReference type="OrthoDB" id="263283at2759"/>
<feature type="compositionally biased region" description="Basic and acidic residues" evidence="6">
    <location>
        <begin position="468"/>
        <end position="477"/>
    </location>
</feature>
<dbReference type="InterPro" id="IPR031357">
    <property type="entry name" value="Stealth_CR3"/>
</dbReference>
<evidence type="ECO:0000256" key="5">
    <source>
        <dbReference type="ARBA" id="ARBA00023180"/>
    </source>
</evidence>
<dbReference type="Pfam" id="PF17101">
    <property type="entry name" value="Stealth_CR1"/>
    <property type="match status" value="1"/>
</dbReference>
<evidence type="ECO:0000313" key="10">
    <source>
        <dbReference type="Proteomes" id="UP001152798"/>
    </source>
</evidence>
<keyword evidence="7" id="KW-0812">Transmembrane</keyword>
<dbReference type="AlphaFoldDB" id="A0A9P0HJX8"/>
<dbReference type="GO" id="GO:0005794">
    <property type="term" value="C:Golgi apparatus"/>
    <property type="evidence" value="ECO:0007669"/>
    <property type="project" value="TreeGrafter"/>
</dbReference>
<evidence type="ECO:0000256" key="7">
    <source>
        <dbReference type="SAM" id="Phobius"/>
    </source>
</evidence>
<dbReference type="Pfam" id="PF11380">
    <property type="entry name" value="Stealth_CR2"/>
    <property type="match status" value="1"/>
</dbReference>
<gene>
    <name evidence="9" type="ORF">NEZAVI_LOCUS11982</name>
</gene>
<accession>A0A9P0HJX8</accession>
<keyword evidence="7" id="KW-0472">Membrane</keyword>
<dbReference type="GO" id="GO:0003976">
    <property type="term" value="F:UDP-N-acetylglucosamine-lysosomal-enzyme N-acetylglucosaminephosphotransferase activity"/>
    <property type="evidence" value="ECO:0007669"/>
    <property type="project" value="TreeGrafter"/>
</dbReference>
<proteinExistence type="inferred from homology"/>
<protein>
    <recommendedName>
        <fullName evidence="8">LNR domain-containing protein</fullName>
    </recommendedName>
</protein>
<evidence type="ECO:0000256" key="4">
    <source>
        <dbReference type="ARBA" id="ARBA00023157"/>
    </source>
</evidence>
<keyword evidence="5" id="KW-0325">Glycoprotein</keyword>
<dbReference type="GO" id="GO:0016256">
    <property type="term" value="P:N-glycan processing to lysosome"/>
    <property type="evidence" value="ECO:0007669"/>
    <property type="project" value="TreeGrafter"/>
</dbReference>
<evidence type="ECO:0000313" key="9">
    <source>
        <dbReference type="EMBL" id="CAH1403368.1"/>
    </source>
</evidence>
<evidence type="ECO:0000256" key="6">
    <source>
        <dbReference type="SAM" id="MobiDB-lite"/>
    </source>
</evidence>
<evidence type="ECO:0000259" key="8">
    <source>
        <dbReference type="SMART" id="SM00004"/>
    </source>
</evidence>